<reference evidence="2" key="1">
    <citation type="submission" date="2018-02" db="EMBL/GenBank/DDBJ databases">
        <title>Rhizophora mucronata_Transcriptome.</title>
        <authorList>
            <person name="Meera S.P."/>
            <person name="Sreeshan A."/>
            <person name="Augustine A."/>
        </authorList>
    </citation>
    <scope>NUCLEOTIDE SEQUENCE</scope>
    <source>
        <tissue evidence="2">Leaf</tissue>
    </source>
</reference>
<dbReference type="AlphaFoldDB" id="A0A2P2NMI3"/>
<evidence type="ECO:0000256" key="1">
    <source>
        <dbReference type="SAM" id="Phobius"/>
    </source>
</evidence>
<accession>A0A2P2NMI3</accession>
<feature type="transmembrane region" description="Helical" evidence="1">
    <location>
        <begin position="12"/>
        <end position="30"/>
    </location>
</feature>
<keyword evidence="1" id="KW-0812">Transmembrane</keyword>
<keyword evidence="1" id="KW-0472">Membrane</keyword>
<evidence type="ECO:0000313" key="2">
    <source>
        <dbReference type="EMBL" id="MBX43712.1"/>
    </source>
</evidence>
<sequence length="34" mass="4049">MVLYKVAFPVFYLWKAFVLPVTLLLHFTLIQSSY</sequence>
<dbReference type="EMBL" id="GGEC01063228">
    <property type="protein sequence ID" value="MBX43712.1"/>
    <property type="molecule type" value="Transcribed_RNA"/>
</dbReference>
<protein>
    <submittedName>
        <fullName evidence="2">Uncharacterized protein</fullName>
    </submittedName>
</protein>
<organism evidence="2">
    <name type="scientific">Rhizophora mucronata</name>
    <name type="common">Asiatic mangrove</name>
    <dbReference type="NCBI Taxonomy" id="61149"/>
    <lineage>
        <taxon>Eukaryota</taxon>
        <taxon>Viridiplantae</taxon>
        <taxon>Streptophyta</taxon>
        <taxon>Embryophyta</taxon>
        <taxon>Tracheophyta</taxon>
        <taxon>Spermatophyta</taxon>
        <taxon>Magnoliopsida</taxon>
        <taxon>eudicotyledons</taxon>
        <taxon>Gunneridae</taxon>
        <taxon>Pentapetalae</taxon>
        <taxon>rosids</taxon>
        <taxon>fabids</taxon>
        <taxon>Malpighiales</taxon>
        <taxon>Rhizophoraceae</taxon>
        <taxon>Rhizophora</taxon>
    </lineage>
</organism>
<proteinExistence type="predicted"/>
<name>A0A2P2NMI3_RHIMU</name>
<keyword evidence="1" id="KW-1133">Transmembrane helix</keyword>